<dbReference type="AlphaFoldDB" id="A0A0V0J9U3"/>
<sequence>AIFETNRTWLRCLCRWSAALVFCETLAIPLASKVTAPVFAAVLDVNRFRTRPSYFTNEPLSSVNRTHLNVVHTFVYPGSTIARNLKIKDKLFISDPKSQPDLQKTAVCR</sequence>
<dbReference type="EMBL" id="GEEE01021433">
    <property type="protein sequence ID" value="JAP41792.1"/>
    <property type="molecule type" value="Transcribed_RNA"/>
</dbReference>
<accession>A0A0V0J9U3</accession>
<protein>
    <submittedName>
        <fullName evidence="1">Uncharacterized protein</fullName>
    </submittedName>
</protein>
<evidence type="ECO:0000313" key="1">
    <source>
        <dbReference type="EMBL" id="JAP61997.1"/>
    </source>
</evidence>
<reference evidence="1" key="1">
    <citation type="submission" date="2016-01" db="EMBL/GenBank/DDBJ databases">
        <title>Reference transcriptome for the parasite Schistocephalus solidus: insights into the molecular evolution of parasitism.</title>
        <authorList>
            <person name="Hebert F.O."/>
            <person name="Grambauer S."/>
            <person name="Barber I."/>
            <person name="Landry C.R."/>
            <person name="Aubin-Horth N."/>
        </authorList>
    </citation>
    <scope>NUCLEOTIDE SEQUENCE</scope>
</reference>
<proteinExistence type="predicted"/>
<organism evidence="1">
    <name type="scientific">Schistocephalus solidus</name>
    <name type="common">Tapeworm</name>
    <dbReference type="NCBI Taxonomy" id="70667"/>
    <lineage>
        <taxon>Eukaryota</taxon>
        <taxon>Metazoa</taxon>
        <taxon>Spiralia</taxon>
        <taxon>Lophotrochozoa</taxon>
        <taxon>Platyhelminthes</taxon>
        <taxon>Cestoda</taxon>
        <taxon>Eucestoda</taxon>
        <taxon>Diphyllobothriidea</taxon>
        <taxon>Diphyllobothriidae</taxon>
        <taxon>Schistocephalus</taxon>
    </lineage>
</organism>
<gene>
    <name evidence="1" type="ORF">TR134272</name>
</gene>
<name>A0A0V0J9U3_SCHSO</name>
<feature type="non-terminal residue" evidence="1">
    <location>
        <position position="1"/>
    </location>
</feature>
<dbReference type="EMBL" id="GEEE01001228">
    <property type="protein sequence ID" value="JAP61997.1"/>
    <property type="molecule type" value="Transcribed_RNA"/>
</dbReference>